<dbReference type="GO" id="GO:0004818">
    <property type="term" value="F:glutamate-tRNA ligase activity"/>
    <property type="evidence" value="ECO:0007669"/>
    <property type="project" value="TreeGrafter"/>
</dbReference>
<dbReference type="InterPro" id="IPR022380">
    <property type="entry name" value="Glu-Q_tRNA(Asp)_Synthase"/>
</dbReference>
<evidence type="ECO:0000256" key="3">
    <source>
        <dbReference type="ARBA" id="ARBA00022741"/>
    </source>
</evidence>
<dbReference type="SUPFAM" id="SSF52374">
    <property type="entry name" value="Nucleotidylyl transferase"/>
    <property type="match status" value="1"/>
</dbReference>
<accession>A0A6J6KL93</accession>
<dbReference type="GO" id="GO:0006424">
    <property type="term" value="P:glutamyl-tRNA aminoacylation"/>
    <property type="evidence" value="ECO:0007669"/>
    <property type="project" value="InterPro"/>
</dbReference>
<dbReference type="InterPro" id="IPR049940">
    <property type="entry name" value="GluQ/Sye"/>
</dbReference>
<dbReference type="PANTHER" id="PTHR43311:SF1">
    <property type="entry name" value="GLUTAMYL-Q TRNA(ASP) SYNTHETASE"/>
    <property type="match status" value="1"/>
</dbReference>
<evidence type="ECO:0000256" key="1">
    <source>
        <dbReference type="ARBA" id="ARBA00022598"/>
    </source>
</evidence>
<protein>
    <submittedName>
        <fullName evidence="8">Unannotated protein</fullName>
    </submittedName>
</protein>
<dbReference type="PRINTS" id="PR00987">
    <property type="entry name" value="TRNASYNTHGLU"/>
</dbReference>
<gene>
    <name evidence="8" type="ORF">UFOPK2169_00626</name>
</gene>
<sequence length="290" mass="31340">MSNFGRFAPSPTGPLHVGNLRTALLAWGSAYTHGAQFIVRFEDLDQHNASRTHATEQLDDLLLMGITSCEVPVCQSERFDLYRDAIATLTARGLTYECFCTRREIAKAVAAPHGAQVLYPGTCRELTAGERAAKREVRPGAVRLRADGAMAAFEDYVWGAQSGAADDVVLQRNDGVPAYNIAVVVDDAAQGITEVVRGDDLLSITATQVYLQQLLGVATPRYGHVPLVVGPDGERLAKRHGAVTLAELADMGVSPDEVRETLWASAGQHGDVVDWNAVPREPWVAPWSHA</sequence>
<dbReference type="GO" id="GO:0008270">
    <property type="term" value="F:zinc ion binding"/>
    <property type="evidence" value="ECO:0007669"/>
    <property type="project" value="InterPro"/>
</dbReference>
<organism evidence="8">
    <name type="scientific">freshwater metagenome</name>
    <dbReference type="NCBI Taxonomy" id="449393"/>
    <lineage>
        <taxon>unclassified sequences</taxon>
        <taxon>metagenomes</taxon>
        <taxon>ecological metagenomes</taxon>
    </lineage>
</organism>
<dbReference type="InterPro" id="IPR000924">
    <property type="entry name" value="Glu/Gln-tRNA-synth"/>
</dbReference>
<dbReference type="Gene3D" id="3.40.50.620">
    <property type="entry name" value="HUPs"/>
    <property type="match status" value="1"/>
</dbReference>
<dbReference type="EMBL" id="CAEZWE010000019">
    <property type="protein sequence ID" value="CAB4648934.1"/>
    <property type="molecule type" value="Genomic_DNA"/>
</dbReference>
<keyword evidence="5" id="KW-0067">ATP-binding</keyword>
<keyword evidence="2" id="KW-0479">Metal-binding</keyword>
<dbReference type="NCBIfam" id="NF004315">
    <property type="entry name" value="PRK05710.1-4"/>
    <property type="match status" value="1"/>
</dbReference>
<dbReference type="GO" id="GO:0005524">
    <property type="term" value="F:ATP binding"/>
    <property type="evidence" value="ECO:0007669"/>
    <property type="project" value="UniProtKB-KW"/>
</dbReference>
<evidence type="ECO:0000256" key="5">
    <source>
        <dbReference type="ARBA" id="ARBA00022840"/>
    </source>
</evidence>
<evidence type="ECO:0000256" key="2">
    <source>
        <dbReference type="ARBA" id="ARBA00022723"/>
    </source>
</evidence>
<name>A0A6J6KL93_9ZZZZ</name>
<keyword evidence="6" id="KW-0030">Aminoacyl-tRNA synthetase</keyword>
<evidence type="ECO:0000256" key="4">
    <source>
        <dbReference type="ARBA" id="ARBA00022833"/>
    </source>
</evidence>
<keyword evidence="1" id="KW-0436">Ligase</keyword>
<keyword evidence="4" id="KW-0862">Zinc</keyword>
<dbReference type="AlphaFoldDB" id="A0A6J6KL93"/>
<dbReference type="GO" id="GO:0005829">
    <property type="term" value="C:cytosol"/>
    <property type="evidence" value="ECO:0007669"/>
    <property type="project" value="TreeGrafter"/>
</dbReference>
<dbReference type="InterPro" id="IPR014729">
    <property type="entry name" value="Rossmann-like_a/b/a_fold"/>
</dbReference>
<proteinExistence type="predicted"/>
<dbReference type="PANTHER" id="PTHR43311">
    <property type="entry name" value="GLUTAMATE--TRNA LIGASE"/>
    <property type="match status" value="1"/>
</dbReference>
<dbReference type="PROSITE" id="PS00178">
    <property type="entry name" value="AA_TRNA_LIGASE_I"/>
    <property type="match status" value="1"/>
</dbReference>
<dbReference type="Pfam" id="PF00749">
    <property type="entry name" value="tRNA-synt_1c"/>
    <property type="match status" value="1"/>
</dbReference>
<feature type="domain" description="Glutamyl/glutaminyl-tRNA synthetase class Ib catalytic" evidence="7">
    <location>
        <begin position="6"/>
        <end position="252"/>
    </location>
</feature>
<keyword evidence="3" id="KW-0547">Nucleotide-binding</keyword>
<dbReference type="GO" id="GO:0006400">
    <property type="term" value="P:tRNA modification"/>
    <property type="evidence" value="ECO:0007669"/>
    <property type="project" value="InterPro"/>
</dbReference>
<evidence type="ECO:0000256" key="6">
    <source>
        <dbReference type="ARBA" id="ARBA00023146"/>
    </source>
</evidence>
<dbReference type="NCBIfam" id="TIGR03838">
    <property type="entry name" value="queuosine_YadB"/>
    <property type="match status" value="1"/>
</dbReference>
<reference evidence="8" key="1">
    <citation type="submission" date="2020-05" db="EMBL/GenBank/DDBJ databases">
        <authorList>
            <person name="Chiriac C."/>
            <person name="Salcher M."/>
            <person name="Ghai R."/>
            <person name="Kavagutti S V."/>
        </authorList>
    </citation>
    <scope>NUCLEOTIDE SEQUENCE</scope>
</reference>
<dbReference type="InterPro" id="IPR001412">
    <property type="entry name" value="aa-tRNA-synth_I_CS"/>
</dbReference>
<evidence type="ECO:0000313" key="8">
    <source>
        <dbReference type="EMBL" id="CAB4648934.1"/>
    </source>
</evidence>
<dbReference type="InterPro" id="IPR020058">
    <property type="entry name" value="Glu/Gln-tRNA-synth_Ib_cat-dom"/>
</dbReference>
<evidence type="ECO:0000259" key="7">
    <source>
        <dbReference type="Pfam" id="PF00749"/>
    </source>
</evidence>